<dbReference type="PANTHER" id="PTHR11739:SF4">
    <property type="entry name" value="CITRATE SYNTHASE, PEROXISOMAL"/>
    <property type="match status" value="1"/>
</dbReference>
<protein>
    <submittedName>
        <fullName evidence="3">Uncharacterized protein</fullName>
    </submittedName>
</protein>
<dbReference type="GO" id="GO:0046912">
    <property type="term" value="F:acyltransferase activity, acyl groups converted into alkyl on transfer"/>
    <property type="evidence" value="ECO:0007669"/>
    <property type="project" value="InterPro"/>
</dbReference>
<dbReference type="GO" id="GO:0005975">
    <property type="term" value="P:carbohydrate metabolic process"/>
    <property type="evidence" value="ECO:0007669"/>
    <property type="project" value="TreeGrafter"/>
</dbReference>
<dbReference type="InterPro" id="IPR016142">
    <property type="entry name" value="Citrate_synth-like_lrg_a-sub"/>
</dbReference>
<evidence type="ECO:0000313" key="3">
    <source>
        <dbReference type="EMBL" id="GAG61765.1"/>
    </source>
</evidence>
<dbReference type="GO" id="GO:0005829">
    <property type="term" value="C:cytosol"/>
    <property type="evidence" value="ECO:0007669"/>
    <property type="project" value="TreeGrafter"/>
</dbReference>
<dbReference type="NCBIfam" id="NF004866">
    <property type="entry name" value="PRK06224.1-3"/>
    <property type="match status" value="1"/>
</dbReference>
<comment type="caution">
    <text evidence="3">The sequence shown here is derived from an EMBL/GenBank/DDBJ whole genome shotgun (WGS) entry which is preliminary data.</text>
</comment>
<reference evidence="3" key="1">
    <citation type="journal article" date="2014" name="Front. Microbiol.">
        <title>High frequency of phylogenetically diverse reductive dehalogenase-homologous genes in deep subseafloor sedimentary metagenomes.</title>
        <authorList>
            <person name="Kawai M."/>
            <person name="Futagami T."/>
            <person name="Toyoda A."/>
            <person name="Takaki Y."/>
            <person name="Nishi S."/>
            <person name="Hori S."/>
            <person name="Arai W."/>
            <person name="Tsubouchi T."/>
            <person name="Morono Y."/>
            <person name="Uchiyama I."/>
            <person name="Ito T."/>
            <person name="Fujiyama A."/>
            <person name="Inagaki F."/>
            <person name="Takami H."/>
        </authorList>
    </citation>
    <scope>NUCLEOTIDE SEQUENCE</scope>
    <source>
        <strain evidence="3">Expedition CK06-06</strain>
    </source>
</reference>
<dbReference type="CDD" id="cd06100">
    <property type="entry name" value="CCL_ACL-C"/>
    <property type="match status" value="1"/>
</dbReference>
<evidence type="ECO:0000256" key="2">
    <source>
        <dbReference type="ARBA" id="ARBA00022679"/>
    </source>
</evidence>
<dbReference type="InterPro" id="IPR002020">
    <property type="entry name" value="Citrate_synthase"/>
</dbReference>
<dbReference type="InterPro" id="IPR016143">
    <property type="entry name" value="Citrate_synth-like_sm_a-sub"/>
</dbReference>
<gene>
    <name evidence="3" type="ORF">S01H4_00232</name>
</gene>
<name>X0YYY0_9ZZZZ</name>
<evidence type="ECO:0000256" key="1">
    <source>
        <dbReference type="ARBA" id="ARBA00010566"/>
    </source>
</evidence>
<dbReference type="PANTHER" id="PTHR11739">
    <property type="entry name" value="CITRATE SYNTHASE"/>
    <property type="match status" value="1"/>
</dbReference>
<dbReference type="InterPro" id="IPR036969">
    <property type="entry name" value="Citrate_synthase_sf"/>
</dbReference>
<accession>X0YYY0</accession>
<sequence>MKEKKFEWRTAISKVEPNKIIIRGYALDKIIGKKSFGEVVYLLWMGKFPTKEEGKMMNAMLVSGCDHSLAAPSADATRFVASSGVPLQASVASGIIALGKYHGGSIEGCAKILQEGIEESERLNKTLSQIANEIVQKHHLQKKRILGFGHPYHKSDPRTKKLLKLAKDLKIYGGHCKLVSEIEQSIKNILNKKIILNVDGAIASIISDMGFPYKYGKGFYIVSRAAGLVAHAIEQEEREKPFKAVPLDQIIYDGPEERSL</sequence>
<dbReference type="Gene3D" id="1.10.230.10">
    <property type="entry name" value="Cytochrome P450-Terp, domain 2"/>
    <property type="match status" value="1"/>
</dbReference>
<dbReference type="SUPFAM" id="SSF48256">
    <property type="entry name" value="Citrate synthase"/>
    <property type="match status" value="1"/>
</dbReference>
<dbReference type="AlphaFoldDB" id="X0YYY0"/>
<comment type="similarity">
    <text evidence="1">Belongs to the citrate synthase family.</text>
</comment>
<dbReference type="GO" id="GO:0006099">
    <property type="term" value="P:tricarboxylic acid cycle"/>
    <property type="evidence" value="ECO:0007669"/>
    <property type="project" value="TreeGrafter"/>
</dbReference>
<keyword evidence="2" id="KW-0808">Transferase</keyword>
<dbReference type="NCBIfam" id="NF004869">
    <property type="entry name" value="PRK06224.1-6"/>
    <property type="match status" value="1"/>
</dbReference>
<dbReference type="Gene3D" id="1.10.580.10">
    <property type="entry name" value="Citrate Synthase, domain 1"/>
    <property type="match status" value="2"/>
</dbReference>
<dbReference type="Pfam" id="PF00285">
    <property type="entry name" value="Citrate_synt"/>
    <property type="match status" value="1"/>
</dbReference>
<proteinExistence type="inferred from homology"/>
<organism evidence="3">
    <name type="scientific">marine sediment metagenome</name>
    <dbReference type="NCBI Taxonomy" id="412755"/>
    <lineage>
        <taxon>unclassified sequences</taxon>
        <taxon>metagenomes</taxon>
        <taxon>ecological metagenomes</taxon>
    </lineage>
</organism>
<dbReference type="EMBL" id="BART01000026">
    <property type="protein sequence ID" value="GAG61765.1"/>
    <property type="molecule type" value="Genomic_DNA"/>
</dbReference>
<dbReference type="NCBIfam" id="NF004868">
    <property type="entry name" value="PRK06224.1-5"/>
    <property type="match status" value="1"/>
</dbReference>